<evidence type="ECO:0000313" key="1">
    <source>
        <dbReference type="EMBL" id="MBC8559009.1"/>
    </source>
</evidence>
<dbReference type="AlphaFoldDB" id="A0A926DZX7"/>
<keyword evidence="2" id="KW-1185">Reference proteome</keyword>
<sequence length="510" mass="58086">MSTERIGKNGLVVGTAAYFEELNKNSMFKWIFTDPRDHHYWDQLSGFADRVISVLEEIHQDLKNNAQVLGYFPSDDRQETIDFVEGLSGICSFMRKSTSTADSCLSLLELRDYSTRPKSQADRREIFEAVAQIQKEGYMWQSDVENMLKKARDYGLRNLSGDEEKLSFIKGLYREESKDFYDDVLLLLEYQNRPDHFKGKCNCTLCSKNYIFNLLLKTGIADISMSDLPKGGTYEYAENIKYALRGICDTISDDLFANGQYLSVENINKLQLVSDDMTKLISRGFDSLFKSAITDVVNVDGLMLDRDYEVLSGDDLALVKALSNEYLYYEQQRNEPVMERLAYEVVKIRRKTEYFDRYNTGVYLNKEGYEENLQYSVSIRGMSYGEIGLEGGENPGMDVLMGIASLLLGSGVGLFLSVAGTGLDMEPDQRVKYVLQEGDIYFSISYGSNEIKKSFYKRDGNFICAVVTEKKKGSEDEEETVLVNPDIIPKDGSTIMKDNWVPFPANLFLQ</sequence>
<dbReference type="Proteomes" id="UP000610760">
    <property type="component" value="Unassembled WGS sequence"/>
</dbReference>
<evidence type="ECO:0000313" key="2">
    <source>
        <dbReference type="Proteomes" id="UP000610760"/>
    </source>
</evidence>
<reference evidence="1" key="1">
    <citation type="submission" date="2020-08" db="EMBL/GenBank/DDBJ databases">
        <title>Genome public.</title>
        <authorList>
            <person name="Liu C."/>
            <person name="Sun Q."/>
        </authorList>
    </citation>
    <scope>NUCLEOTIDE SEQUENCE</scope>
    <source>
        <strain evidence="1">NSJ-33</strain>
    </source>
</reference>
<proteinExistence type="predicted"/>
<accession>A0A926DZX7</accession>
<dbReference type="RefSeq" id="WP_249293903.1">
    <property type="nucleotide sequence ID" value="NZ_JACRSV010000001.1"/>
</dbReference>
<comment type="caution">
    <text evidence="1">The sequence shown here is derived from an EMBL/GenBank/DDBJ whole genome shotgun (WGS) entry which is preliminary data.</text>
</comment>
<organism evidence="1 2">
    <name type="scientific">Fumia xinanensis</name>
    <dbReference type="NCBI Taxonomy" id="2763659"/>
    <lineage>
        <taxon>Bacteria</taxon>
        <taxon>Bacillati</taxon>
        <taxon>Bacillota</taxon>
        <taxon>Clostridia</taxon>
        <taxon>Eubacteriales</taxon>
        <taxon>Oscillospiraceae</taxon>
        <taxon>Fumia</taxon>
    </lineage>
</organism>
<name>A0A926DZX7_9FIRM</name>
<protein>
    <submittedName>
        <fullName evidence="1">Uncharacterized protein</fullName>
    </submittedName>
</protein>
<dbReference type="EMBL" id="JACRSV010000001">
    <property type="protein sequence ID" value="MBC8559009.1"/>
    <property type="molecule type" value="Genomic_DNA"/>
</dbReference>
<gene>
    <name evidence="1" type="ORF">H8710_02880</name>
</gene>